<reference evidence="2 3" key="1">
    <citation type="submission" date="2019-02" db="EMBL/GenBank/DDBJ databases">
        <title>Hansschlegelia quercus sp. nov., a novel methylotrophic bacterium from buds of oak (Quercus robur L.).</title>
        <authorList>
            <person name="Agafonova N.V."/>
            <person name="Kaparullina E.N."/>
            <person name="Grouzdev D.S."/>
            <person name="Doronina N.V."/>
        </authorList>
    </citation>
    <scope>NUCLEOTIDE SEQUENCE [LARGE SCALE GENOMIC DNA]</scope>
    <source>
        <strain evidence="2 3">Dub</strain>
    </source>
</reference>
<evidence type="ECO:0000313" key="2">
    <source>
        <dbReference type="EMBL" id="TBN54611.1"/>
    </source>
</evidence>
<gene>
    <name evidence="2" type="ORF">EYR15_00065</name>
</gene>
<sequence length="320" mass="35339">MTTLLSRGAAGALLACLIAASAFAAGDAPGAAWVENRSHPTSCAEFDNVYYTLTGQDVGRFSLEVSAPVYLPDLKVDDTAPNFADCEAMKDDPKNKFTPKQATLYDDGQTRIVGHTYAESWRPHGAQVTVGETSENDLHLVQLFEKIDGKFVEYLVVYPFDGYWRAKPIPTEKFPNAAYGTSFLVGPVEEQHRPIVDMTTLAIDPKQRTFRMTFAKGGRAELKVDVADQNKIAMTVTFADMPKTEPQLPFAAIRSMFVTPTNADAARVNWRTATGLYNEPIMDFKGADAREVRFDRIELSKHNTSAPDVTFKNFGPALRP</sequence>
<evidence type="ECO:0000256" key="1">
    <source>
        <dbReference type="SAM" id="SignalP"/>
    </source>
</evidence>
<accession>A0A4Q9GMD6</accession>
<keyword evidence="1" id="KW-0732">Signal</keyword>
<feature type="signal peptide" evidence="1">
    <location>
        <begin position="1"/>
        <end position="24"/>
    </location>
</feature>
<name>A0A4Q9GMD6_9HYPH</name>
<comment type="caution">
    <text evidence="2">The sequence shown here is derived from an EMBL/GenBank/DDBJ whole genome shotgun (WGS) entry which is preliminary data.</text>
</comment>
<protein>
    <recommendedName>
        <fullName evidence="4">DUF1849 family protein</fullName>
    </recommendedName>
</protein>
<evidence type="ECO:0008006" key="4">
    <source>
        <dbReference type="Google" id="ProtNLM"/>
    </source>
</evidence>
<dbReference type="EMBL" id="SIUB01000001">
    <property type="protein sequence ID" value="TBN54611.1"/>
    <property type="molecule type" value="Genomic_DNA"/>
</dbReference>
<dbReference type="RefSeq" id="WP_131000827.1">
    <property type="nucleotide sequence ID" value="NZ_JBHSZR010000002.1"/>
</dbReference>
<proteinExistence type="predicted"/>
<dbReference type="AlphaFoldDB" id="A0A4Q9GMD6"/>
<keyword evidence="3" id="KW-1185">Reference proteome</keyword>
<evidence type="ECO:0000313" key="3">
    <source>
        <dbReference type="Proteomes" id="UP000291613"/>
    </source>
</evidence>
<feature type="chain" id="PRO_5020754118" description="DUF1849 family protein" evidence="1">
    <location>
        <begin position="25"/>
        <end position="320"/>
    </location>
</feature>
<organism evidence="2 3">
    <name type="scientific">Hansschlegelia quercus</name>
    <dbReference type="NCBI Taxonomy" id="2528245"/>
    <lineage>
        <taxon>Bacteria</taxon>
        <taxon>Pseudomonadati</taxon>
        <taxon>Pseudomonadota</taxon>
        <taxon>Alphaproteobacteria</taxon>
        <taxon>Hyphomicrobiales</taxon>
        <taxon>Methylopilaceae</taxon>
        <taxon>Hansschlegelia</taxon>
    </lineage>
</organism>
<dbReference type="Proteomes" id="UP000291613">
    <property type="component" value="Unassembled WGS sequence"/>
</dbReference>
<dbReference type="OrthoDB" id="7929599at2"/>